<sequence length="109" mass="12519">MVATFPRICSRQDLPHNVFSFGILVLEIVKCKRNRRFFNQDQSSNLLVHVAMVKLLFHPVEPLSWDSSAPAVPQIDILGYGTSKFFLMSKQLYGLPIEKTRSTIHLQLF</sequence>
<organism evidence="1">
    <name type="scientific">Solanum lycopersicum</name>
    <name type="common">Tomato</name>
    <name type="synonym">Lycopersicon esculentum</name>
    <dbReference type="NCBI Taxonomy" id="4081"/>
    <lineage>
        <taxon>Eukaryota</taxon>
        <taxon>Viridiplantae</taxon>
        <taxon>Streptophyta</taxon>
        <taxon>Embryophyta</taxon>
        <taxon>Tracheophyta</taxon>
        <taxon>Spermatophyta</taxon>
        <taxon>Magnoliopsida</taxon>
        <taxon>eudicotyledons</taxon>
        <taxon>Gunneridae</taxon>
        <taxon>Pentapetalae</taxon>
        <taxon>asterids</taxon>
        <taxon>lamiids</taxon>
        <taxon>Solanales</taxon>
        <taxon>Solanaceae</taxon>
        <taxon>Solanoideae</taxon>
        <taxon>Solaneae</taxon>
        <taxon>Solanum</taxon>
        <taxon>Solanum subgen. Lycopersicon</taxon>
    </lineage>
</organism>
<reference evidence="1" key="1">
    <citation type="journal article" date="2012" name="Nature">
        <title>The tomato genome sequence provides insights into fleshy fruit evolution.</title>
        <authorList>
            <consortium name="Tomato Genome Consortium"/>
        </authorList>
    </citation>
    <scope>NUCLEOTIDE SEQUENCE [LARGE SCALE GENOMIC DNA]</scope>
    <source>
        <strain evidence="1">cv. Heinz 1706</strain>
    </source>
</reference>
<proteinExistence type="predicted"/>
<keyword evidence="2" id="KW-1185">Reference proteome</keyword>
<dbReference type="EnsemblPlants" id="Solyc04g077295.1.1">
    <property type="protein sequence ID" value="Solyc04g077295.1.1"/>
    <property type="gene ID" value="Solyc04g077295.1"/>
</dbReference>
<dbReference type="Proteomes" id="UP000004994">
    <property type="component" value="Chromosome 4"/>
</dbReference>
<name>A0A3Q7G5Y1_SOLLC</name>
<dbReference type="InParanoid" id="A0A3Q7G5Y1"/>
<evidence type="ECO:0008006" key="3">
    <source>
        <dbReference type="Google" id="ProtNLM"/>
    </source>
</evidence>
<dbReference type="AlphaFoldDB" id="A0A3Q7G5Y1"/>
<accession>A0A3Q7G5Y1</accession>
<reference evidence="1" key="2">
    <citation type="submission" date="2019-01" db="UniProtKB">
        <authorList>
            <consortium name="EnsemblPlants"/>
        </authorList>
    </citation>
    <scope>IDENTIFICATION</scope>
    <source>
        <strain evidence="1">cv. Heinz 1706</strain>
    </source>
</reference>
<dbReference type="Gramene" id="Solyc04g077295.1.1">
    <property type="protein sequence ID" value="Solyc04g077295.1.1"/>
    <property type="gene ID" value="Solyc04g077295.1"/>
</dbReference>
<protein>
    <recommendedName>
        <fullName evidence="3">Serine-threonine/tyrosine-protein kinase catalytic domain-containing protein</fullName>
    </recommendedName>
</protein>
<evidence type="ECO:0000313" key="2">
    <source>
        <dbReference type="Proteomes" id="UP000004994"/>
    </source>
</evidence>
<evidence type="ECO:0000313" key="1">
    <source>
        <dbReference type="EnsemblPlants" id="Solyc04g077295.1.1"/>
    </source>
</evidence>